<evidence type="ECO:0000313" key="19">
    <source>
        <dbReference type="Proteomes" id="UP000028984"/>
    </source>
</evidence>
<dbReference type="InterPro" id="IPR024706">
    <property type="entry name" value="Peroxiredoxin_AhpC-typ"/>
</dbReference>
<comment type="subunit">
    <text evidence="3">Homodimer; disulfide-linked, upon oxidation. 5 homodimers assemble to form a ring-like decamer.</text>
</comment>
<feature type="domain" description="Thioredoxin" evidence="17">
    <location>
        <begin position="10"/>
        <end position="165"/>
    </location>
</feature>
<proteinExistence type="inferred from homology"/>
<feature type="active site" description="Cysteine sulfenic acid (-SOH) intermediate; for peroxidase activity" evidence="15">
    <location>
        <position position="55"/>
    </location>
</feature>
<evidence type="ECO:0000259" key="17">
    <source>
        <dbReference type="PROSITE" id="PS51352"/>
    </source>
</evidence>
<evidence type="ECO:0000313" key="18">
    <source>
        <dbReference type="EMBL" id="KFI83822.1"/>
    </source>
</evidence>
<reference evidence="18 19" key="1">
    <citation type="submission" date="2014-03" db="EMBL/GenBank/DDBJ databases">
        <title>Genomics of Bifidobacteria.</title>
        <authorList>
            <person name="Ventura M."/>
            <person name="Milani C."/>
            <person name="Lugli G.A."/>
        </authorList>
    </citation>
    <scope>NUCLEOTIDE SEQUENCE [LARGE SCALE GENOMIC DNA]</scope>
    <source>
        <strain evidence="18 19">DSM 23975</strain>
    </source>
</reference>
<dbReference type="EC" id="1.11.1.26" evidence="4 16"/>
<dbReference type="Proteomes" id="UP000028984">
    <property type="component" value="Unassembled WGS sequence"/>
</dbReference>
<dbReference type="InterPro" id="IPR017559">
    <property type="entry name" value="AhpC"/>
</dbReference>
<dbReference type="InterPro" id="IPR036249">
    <property type="entry name" value="Thioredoxin-like_sf"/>
</dbReference>
<dbReference type="Gene3D" id="3.40.30.10">
    <property type="entry name" value="Glutaredoxin"/>
    <property type="match status" value="1"/>
</dbReference>
<dbReference type="FunFam" id="3.40.30.10:FF:000002">
    <property type="entry name" value="Alkyl hydroperoxide reductase C"/>
    <property type="match status" value="1"/>
</dbReference>
<evidence type="ECO:0000256" key="13">
    <source>
        <dbReference type="ARBA" id="ARBA00032824"/>
    </source>
</evidence>
<dbReference type="PIRSF" id="PIRSF000239">
    <property type="entry name" value="AHPC"/>
    <property type="match status" value="1"/>
</dbReference>
<keyword evidence="19" id="KW-1185">Reference proteome</keyword>
<dbReference type="EMBL" id="JGZK01000020">
    <property type="protein sequence ID" value="KFI83822.1"/>
    <property type="molecule type" value="Genomic_DNA"/>
</dbReference>
<dbReference type="InterPro" id="IPR000866">
    <property type="entry name" value="AhpC/TSA"/>
</dbReference>
<dbReference type="GO" id="GO:0102039">
    <property type="term" value="F:NADH-dependent peroxiredoxin activity"/>
    <property type="evidence" value="ECO:0007669"/>
    <property type="project" value="UniProtKB-EC"/>
</dbReference>
<dbReference type="InterPro" id="IPR050217">
    <property type="entry name" value="Peroxiredoxin"/>
</dbReference>
<dbReference type="InterPro" id="IPR013766">
    <property type="entry name" value="Thioredoxin_domain"/>
</dbReference>
<dbReference type="GO" id="GO:0033554">
    <property type="term" value="P:cellular response to stress"/>
    <property type="evidence" value="ECO:0007669"/>
    <property type="project" value="TreeGrafter"/>
</dbReference>
<comment type="function">
    <text evidence="16">Thiol-specific peroxidase that catalyzes the reduction of hydrogen peroxide and organic hydroperoxides to water and alcohols, respectively. Plays a role in cell protection against oxidative stress by detoxifying peroxides.</text>
</comment>
<dbReference type="PANTHER" id="PTHR10681:SF121">
    <property type="entry name" value="ALKYL HYDROPEROXIDE REDUCTASE C"/>
    <property type="match status" value="1"/>
</dbReference>
<dbReference type="InterPro" id="IPR019479">
    <property type="entry name" value="Peroxiredoxin_C"/>
</dbReference>
<dbReference type="GO" id="GO:0006979">
    <property type="term" value="P:response to oxidative stress"/>
    <property type="evidence" value="ECO:0007669"/>
    <property type="project" value="UniProtKB-UniRule"/>
</dbReference>
<dbReference type="CDD" id="cd03015">
    <property type="entry name" value="PRX_Typ2cys"/>
    <property type="match status" value="1"/>
</dbReference>
<keyword evidence="11 16" id="KW-0676">Redox-active center</keyword>
<evidence type="ECO:0000256" key="14">
    <source>
        <dbReference type="ARBA" id="ARBA00047572"/>
    </source>
</evidence>
<evidence type="ECO:0000256" key="10">
    <source>
        <dbReference type="ARBA" id="ARBA00023157"/>
    </source>
</evidence>
<dbReference type="STRING" id="1437610.BREU_2221"/>
<evidence type="ECO:0000256" key="16">
    <source>
        <dbReference type="RuleBase" id="RU366004"/>
    </source>
</evidence>
<comment type="subcellular location">
    <subcellularLocation>
        <location evidence="1 16">Cytoplasm</location>
    </subcellularLocation>
</comment>
<dbReference type="GO" id="GO:0005829">
    <property type="term" value="C:cytosol"/>
    <property type="evidence" value="ECO:0007669"/>
    <property type="project" value="TreeGrafter"/>
</dbReference>
<dbReference type="eggNOG" id="COG0450">
    <property type="taxonomic scope" value="Bacteria"/>
</dbReference>
<dbReference type="SUPFAM" id="SSF52833">
    <property type="entry name" value="Thioredoxin-like"/>
    <property type="match status" value="1"/>
</dbReference>
<keyword evidence="8 16" id="KW-0049">Antioxidant</keyword>
<comment type="catalytic activity">
    <reaction evidence="14 16">
        <text>a hydroperoxide + NADH + H(+) = an alcohol + NAD(+) + H2O</text>
        <dbReference type="Rhea" id="RHEA:62628"/>
        <dbReference type="ChEBI" id="CHEBI:15377"/>
        <dbReference type="ChEBI" id="CHEBI:15378"/>
        <dbReference type="ChEBI" id="CHEBI:30879"/>
        <dbReference type="ChEBI" id="CHEBI:35924"/>
        <dbReference type="ChEBI" id="CHEBI:57540"/>
        <dbReference type="ChEBI" id="CHEBI:57945"/>
        <dbReference type="EC" id="1.11.1.26"/>
    </reaction>
</comment>
<evidence type="ECO:0000256" key="3">
    <source>
        <dbReference type="ARBA" id="ARBA00011654"/>
    </source>
</evidence>
<comment type="caution">
    <text evidence="18">The sequence shown here is derived from an EMBL/GenBank/DDBJ whole genome shotgun (WGS) entry which is preliminary data.</text>
</comment>
<evidence type="ECO:0000256" key="12">
    <source>
        <dbReference type="ARBA" id="ARBA00032077"/>
    </source>
</evidence>
<evidence type="ECO:0000256" key="8">
    <source>
        <dbReference type="ARBA" id="ARBA00022862"/>
    </source>
</evidence>
<dbReference type="GO" id="GO:0045454">
    <property type="term" value="P:cell redox homeostasis"/>
    <property type="evidence" value="ECO:0007669"/>
    <property type="project" value="TreeGrafter"/>
</dbReference>
<name>A0A087CKM2_9BIFI</name>
<accession>A0A087CKM2</accession>
<evidence type="ECO:0000256" key="9">
    <source>
        <dbReference type="ARBA" id="ARBA00023002"/>
    </source>
</evidence>
<evidence type="ECO:0000256" key="1">
    <source>
        <dbReference type="ARBA" id="ARBA00004496"/>
    </source>
</evidence>
<dbReference type="NCBIfam" id="TIGR03137">
    <property type="entry name" value="AhpC"/>
    <property type="match status" value="1"/>
</dbReference>
<dbReference type="AlphaFoldDB" id="A0A087CKM2"/>
<keyword evidence="10 16" id="KW-1015">Disulfide bond</keyword>
<dbReference type="PROSITE" id="PS51352">
    <property type="entry name" value="THIOREDOXIN_2"/>
    <property type="match status" value="1"/>
</dbReference>
<comment type="similarity">
    <text evidence="2 16">Belongs to the peroxiredoxin family. AhpC/Prx1 subfamily.</text>
</comment>
<dbReference type="Pfam" id="PF00578">
    <property type="entry name" value="AhpC-TSA"/>
    <property type="match status" value="1"/>
</dbReference>
<gene>
    <name evidence="18" type="ORF">BREU_2221</name>
</gene>
<organism evidence="18 19">
    <name type="scientific">Bifidobacterium reuteri DSM 23975</name>
    <dbReference type="NCBI Taxonomy" id="1437610"/>
    <lineage>
        <taxon>Bacteria</taxon>
        <taxon>Bacillati</taxon>
        <taxon>Actinomycetota</taxon>
        <taxon>Actinomycetes</taxon>
        <taxon>Bifidobacteriales</taxon>
        <taxon>Bifidobacteriaceae</taxon>
        <taxon>Bifidobacterium</taxon>
    </lineage>
</organism>
<dbReference type="GO" id="GO:0042744">
    <property type="term" value="P:hydrogen peroxide catabolic process"/>
    <property type="evidence" value="ECO:0007669"/>
    <property type="project" value="TreeGrafter"/>
</dbReference>
<dbReference type="PANTHER" id="PTHR10681">
    <property type="entry name" value="THIOREDOXIN PEROXIDASE"/>
    <property type="match status" value="1"/>
</dbReference>
<evidence type="ECO:0000256" key="4">
    <source>
        <dbReference type="ARBA" id="ARBA00013021"/>
    </source>
</evidence>
<evidence type="ECO:0000256" key="7">
    <source>
        <dbReference type="ARBA" id="ARBA00022559"/>
    </source>
</evidence>
<dbReference type="GO" id="GO:0008379">
    <property type="term" value="F:thioredoxin peroxidase activity"/>
    <property type="evidence" value="ECO:0007669"/>
    <property type="project" value="TreeGrafter"/>
</dbReference>
<evidence type="ECO:0000256" key="6">
    <source>
        <dbReference type="ARBA" id="ARBA00022490"/>
    </source>
</evidence>
<sequence length="195" mass="22007">MPQSKGPVMTLLQHELTDFKVNAFQNNEFHEVTKEDVLGHWSLFFFYPADFTFVCPTELEDLAANYDKFKEIGCEVYSVSTDTHFVHKAWHDANEKIAKIQYPMLADPTAVLAKDLDTYNEADGMAERGDFIVNPEGKVVAYEVISSNVGRNAEELLRRVQASQFVYAHGDQVCPANWTPGEETIEPSLDLVGQL</sequence>
<keyword evidence="7 16" id="KW-0575">Peroxidase</keyword>
<evidence type="ECO:0000256" key="11">
    <source>
        <dbReference type="ARBA" id="ARBA00023284"/>
    </source>
</evidence>
<protein>
    <recommendedName>
        <fullName evidence="5 16">Alkyl hydroperoxide reductase C</fullName>
        <ecNumber evidence="4 16">1.11.1.26</ecNumber>
    </recommendedName>
    <alternativeName>
        <fullName evidence="12 16">Peroxiredoxin</fullName>
    </alternativeName>
    <alternativeName>
        <fullName evidence="13 16">Thioredoxin peroxidase</fullName>
    </alternativeName>
</protein>
<keyword evidence="6 16" id="KW-0963">Cytoplasm</keyword>
<evidence type="ECO:0000256" key="5">
    <source>
        <dbReference type="ARBA" id="ARBA00017462"/>
    </source>
</evidence>
<keyword evidence="9 16" id="KW-0560">Oxidoreductase</keyword>
<evidence type="ECO:0000256" key="15">
    <source>
        <dbReference type="PIRSR" id="PIRSR000239-1"/>
    </source>
</evidence>
<dbReference type="Pfam" id="PF10417">
    <property type="entry name" value="1-cysPrx_C"/>
    <property type="match status" value="1"/>
</dbReference>
<evidence type="ECO:0000256" key="2">
    <source>
        <dbReference type="ARBA" id="ARBA00009796"/>
    </source>
</evidence>